<sequence>MTRKQLFNLALNPWVVIGGIVAGALLGWHFPQLGAQLAPLGSLYTSLLQMCVIPILLTAVIGSISRLFIHGSAQNYILRLFGLITAGLAGASVIGIGVGLLWHPGANLAPSARATLGTLISDYEFNLSTTPAIEPSQAGLLLFFDQMIPDNIFFSLSQGERLSVLFFSIVVGVALGSIGKRKARPVLMVLEALYETFLKITSWLMYLLPIGLFCLAAGQLAQLGLNIVGAVLKLVMLIYLCCLILLALYSLLMWLRLRGNPFHTLEALRETMVVALGTANSFAAIPSALRGLQDKLGTDKTVTDLVLPLGITLNPPGSVCHFALATVFIADIYGAHLNPADYVVIFLGAVLAGIAASGAPGAVALAMISIILQPLGLPVDVALILLIGIDPLVDPLITLVNVQANCATTILMDAPQPLLQPTLQSATQG</sequence>
<keyword evidence="8" id="KW-1185">Reference proteome</keyword>
<feature type="transmembrane region" description="Helical" evidence="6">
    <location>
        <begin position="305"/>
        <end position="330"/>
    </location>
</feature>
<dbReference type="GO" id="GO:0015293">
    <property type="term" value="F:symporter activity"/>
    <property type="evidence" value="ECO:0007669"/>
    <property type="project" value="InterPro"/>
</dbReference>
<dbReference type="InterPro" id="IPR001991">
    <property type="entry name" value="Na-dicarboxylate_symporter"/>
</dbReference>
<feature type="transmembrane region" description="Helical" evidence="6">
    <location>
        <begin position="227"/>
        <end position="255"/>
    </location>
</feature>
<evidence type="ECO:0000256" key="6">
    <source>
        <dbReference type="SAM" id="Phobius"/>
    </source>
</evidence>
<name>A0A1U7JAF8_9CYAN</name>
<reference evidence="7 8" key="1">
    <citation type="submission" date="2016-11" db="EMBL/GenBank/DDBJ databases">
        <title>Draft Genome Sequences of Nine Cyanobacterial Strains from Diverse Habitats.</title>
        <authorList>
            <person name="Zhu T."/>
            <person name="Hou S."/>
            <person name="Lu X."/>
            <person name="Hess W.R."/>
        </authorList>
    </citation>
    <scope>NUCLEOTIDE SEQUENCE [LARGE SCALE GENOMIC DNA]</scope>
    <source>
        <strain evidence="7 8">NIES-30</strain>
    </source>
</reference>
<feature type="transmembrane region" description="Helical" evidence="6">
    <location>
        <begin position="42"/>
        <end position="64"/>
    </location>
</feature>
<dbReference type="RefSeq" id="WP_073606496.1">
    <property type="nucleotide sequence ID" value="NZ_MRCG01000001.1"/>
</dbReference>
<evidence type="ECO:0000256" key="4">
    <source>
        <dbReference type="ARBA" id="ARBA00022989"/>
    </source>
</evidence>
<feature type="transmembrane region" description="Helical" evidence="6">
    <location>
        <begin position="162"/>
        <end position="179"/>
    </location>
</feature>
<evidence type="ECO:0000256" key="5">
    <source>
        <dbReference type="ARBA" id="ARBA00023136"/>
    </source>
</evidence>
<evidence type="ECO:0000313" key="8">
    <source>
        <dbReference type="Proteomes" id="UP000185557"/>
    </source>
</evidence>
<feature type="transmembrane region" description="Helical" evidence="6">
    <location>
        <begin position="76"/>
        <end position="102"/>
    </location>
</feature>
<evidence type="ECO:0000256" key="3">
    <source>
        <dbReference type="ARBA" id="ARBA00022692"/>
    </source>
</evidence>
<feature type="transmembrane region" description="Helical" evidence="6">
    <location>
        <begin position="267"/>
        <end position="285"/>
    </location>
</feature>
<feature type="transmembrane region" description="Helical" evidence="6">
    <location>
        <begin position="7"/>
        <end position="30"/>
    </location>
</feature>
<keyword evidence="4 6" id="KW-1133">Transmembrane helix</keyword>
<dbReference type="Proteomes" id="UP000185557">
    <property type="component" value="Unassembled WGS sequence"/>
</dbReference>
<dbReference type="SUPFAM" id="SSF118215">
    <property type="entry name" value="Proton glutamate symport protein"/>
    <property type="match status" value="1"/>
</dbReference>
<gene>
    <name evidence="7" type="ORF">NIES30_00860</name>
</gene>
<dbReference type="PANTHER" id="PTHR42865">
    <property type="entry name" value="PROTON/GLUTAMATE-ASPARTATE SYMPORTER"/>
    <property type="match status" value="1"/>
</dbReference>
<dbReference type="Pfam" id="PF00375">
    <property type="entry name" value="SDF"/>
    <property type="match status" value="1"/>
</dbReference>
<dbReference type="STRING" id="549789.NIES30_00860"/>
<keyword evidence="3 6" id="KW-0812">Transmembrane</keyword>
<protein>
    <recommendedName>
        <fullName evidence="9">Dicarboxylate/amino acid:cation symporter</fullName>
    </recommendedName>
</protein>
<dbReference type="InterPro" id="IPR036458">
    <property type="entry name" value="Na:dicarbo_symporter_sf"/>
</dbReference>
<dbReference type="Gene3D" id="1.10.3860.10">
    <property type="entry name" value="Sodium:dicarboxylate symporter"/>
    <property type="match status" value="1"/>
</dbReference>
<keyword evidence="5 6" id="KW-0472">Membrane</keyword>
<dbReference type="PRINTS" id="PR00173">
    <property type="entry name" value="EDTRNSPORT"/>
</dbReference>
<feature type="transmembrane region" description="Helical" evidence="6">
    <location>
        <begin position="342"/>
        <end position="375"/>
    </location>
</feature>
<dbReference type="EMBL" id="MRCG01000001">
    <property type="protein sequence ID" value="OKH50680.1"/>
    <property type="molecule type" value="Genomic_DNA"/>
</dbReference>
<dbReference type="OrthoDB" id="9768885at2"/>
<evidence type="ECO:0000313" key="7">
    <source>
        <dbReference type="EMBL" id="OKH50680.1"/>
    </source>
</evidence>
<dbReference type="GO" id="GO:0005886">
    <property type="term" value="C:plasma membrane"/>
    <property type="evidence" value="ECO:0007669"/>
    <property type="project" value="TreeGrafter"/>
</dbReference>
<dbReference type="AlphaFoldDB" id="A0A1U7JAF8"/>
<comment type="caution">
    <text evidence="7">The sequence shown here is derived from an EMBL/GenBank/DDBJ whole genome shotgun (WGS) entry which is preliminary data.</text>
</comment>
<comment type="subcellular location">
    <subcellularLocation>
        <location evidence="1">Membrane</location>
        <topology evidence="1">Multi-pass membrane protein</topology>
    </subcellularLocation>
</comment>
<accession>A0A1U7JAF8</accession>
<evidence type="ECO:0008006" key="9">
    <source>
        <dbReference type="Google" id="ProtNLM"/>
    </source>
</evidence>
<evidence type="ECO:0000256" key="2">
    <source>
        <dbReference type="ARBA" id="ARBA00022448"/>
    </source>
</evidence>
<organism evidence="7 8">
    <name type="scientific">Phormidium tenue NIES-30</name>
    <dbReference type="NCBI Taxonomy" id="549789"/>
    <lineage>
        <taxon>Bacteria</taxon>
        <taxon>Bacillati</taxon>
        <taxon>Cyanobacteriota</taxon>
        <taxon>Cyanophyceae</taxon>
        <taxon>Oscillatoriophycideae</taxon>
        <taxon>Oscillatoriales</taxon>
        <taxon>Oscillatoriaceae</taxon>
        <taxon>Phormidium</taxon>
    </lineage>
</organism>
<feature type="transmembrane region" description="Helical" evidence="6">
    <location>
        <begin position="200"/>
        <end position="221"/>
    </location>
</feature>
<dbReference type="PANTHER" id="PTHR42865:SF10">
    <property type="entry name" value="SODIUM:DICARBOXYLATE SYMPORTER FAMILY PROTEIN"/>
    <property type="match status" value="1"/>
</dbReference>
<keyword evidence="2" id="KW-0813">Transport</keyword>
<evidence type="ECO:0000256" key="1">
    <source>
        <dbReference type="ARBA" id="ARBA00004141"/>
    </source>
</evidence>
<proteinExistence type="predicted"/>